<accession>A0AA88WP29</accession>
<dbReference type="EMBL" id="JAVXUP010000302">
    <property type="protein sequence ID" value="KAK3031491.1"/>
    <property type="molecule type" value="Genomic_DNA"/>
</dbReference>
<feature type="region of interest" description="Disordered" evidence="1">
    <location>
        <begin position="39"/>
        <end position="116"/>
    </location>
</feature>
<evidence type="ECO:0000256" key="1">
    <source>
        <dbReference type="SAM" id="MobiDB-lite"/>
    </source>
</evidence>
<feature type="region of interest" description="Disordered" evidence="1">
    <location>
        <begin position="326"/>
        <end position="347"/>
    </location>
</feature>
<feature type="compositionally biased region" description="Basic and acidic residues" evidence="1">
    <location>
        <begin position="280"/>
        <end position="289"/>
    </location>
</feature>
<evidence type="ECO:0008006" key="4">
    <source>
        <dbReference type="Google" id="ProtNLM"/>
    </source>
</evidence>
<proteinExistence type="predicted"/>
<keyword evidence="3" id="KW-1185">Reference proteome</keyword>
<feature type="region of interest" description="Disordered" evidence="1">
    <location>
        <begin position="260"/>
        <end position="289"/>
    </location>
</feature>
<feature type="compositionally biased region" description="Basic and acidic residues" evidence="1">
    <location>
        <begin position="86"/>
        <end position="98"/>
    </location>
</feature>
<dbReference type="Proteomes" id="UP001188597">
    <property type="component" value="Unassembled WGS sequence"/>
</dbReference>
<dbReference type="PANTHER" id="PTHR33334:SF8">
    <property type="entry name" value="PROTEIN LNK1"/>
    <property type="match status" value="1"/>
</dbReference>
<dbReference type="GO" id="GO:0006355">
    <property type="term" value="P:regulation of DNA-templated transcription"/>
    <property type="evidence" value="ECO:0007669"/>
    <property type="project" value="InterPro"/>
</dbReference>
<gene>
    <name evidence="2" type="ORF">RJ639_036005</name>
</gene>
<dbReference type="InterPro" id="IPR039928">
    <property type="entry name" value="LNK"/>
</dbReference>
<dbReference type="AlphaFoldDB" id="A0AA88WP29"/>
<evidence type="ECO:0000313" key="2">
    <source>
        <dbReference type="EMBL" id="KAK3031491.1"/>
    </source>
</evidence>
<sequence length="684" mass="75246">MGTTRKSVFSDLLSVQEGSLSKEKRIELEDIVWDEFGQSDDHIVPHPSDEHAHGHAFQGDNHKKPRHEVSGVSGYAGEHAAKRARQGKEERDFRDPNQERSTMLENDGWSQEPHDVSALGDKCPAIDDNSFHYSLSQISQTDEDLSFFDNDCEGKESGDLLYYGWPDIGNFEDVDRMFRSCDSSFGLGITGNEDELGWFPSSDAIEGSKDLLKPDYKFQCPESNAFKHVSEMHEPLKLNDGNSSINDHSFKSASVICKANTRPSKDDKPGRLGKLPYVDGSDRVSESRDGFSLKEQGVELNSGVPFKVSTKNSSKSDKGMINMTKKQPKHQNRFEGKRKDQCSANGGSCQHLQSKDVALPSGDTSHQIFTSLGIRQQKQNLGLDSFGYLQTDTPYVYSDYCHPSDQTTITPVLSGIKSENTGLTSLSSKESSYASNQIQSLERSHDPSFDVTALTPNSKRGKLNHQQGLQSSFTSDTRHMDFVVPGPICDPVSVRTQVHHIGNEFGNQGDIAGVSLGNAAEIGCSNVEANSSMSFGLDEISLEATSFRQLQQVMEQLDLRTKLCIRDSLYRLARSAEQRHNYASLSVGSGDDGDTSGAFLAEGTNKCTGFLDIETDTNPIDRSIAHLLFHRPSDSSAKPSHDALPVKSHAMIHGSISSSPMIVEQQLVCHEEAAAETQRNAADH</sequence>
<dbReference type="PANTHER" id="PTHR33334">
    <property type="entry name" value="PROTEIN LNK1"/>
    <property type="match status" value="1"/>
</dbReference>
<name>A0AA88WP29_9ASTE</name>
<dbReference type="GO" id="GO:0007623">
    <property type="term" value="P:circadian rhythm"/>
    <property type="evidence" value="ECO:0007669"/>
    <property type="project" value="InterPro"/>
</dbReference>
<comment type="caution">
    <text evidence="2">The sequence shown here is derived from an EMBL/GenBank/DDBJ whole genome shotgun (WGS) entry which is preliminary data.</text>
</comment>
<feature type="compositionally biased region" description="Basic and acidic residues" evidence="1">
    <location>
        <begin position="39"/>
        <end position="53"/>
    </location>
</feature>
<evidence type="ECO:0000313" key="3">
    <source>
        <dbReference type="Proteomes" id="UP001188597"/>
    </source>
</evidence>
<organism evidence="2 3">
    <name type="scientific">Escallonia herrerae</name>
    <dbReference type="NCBI Taxonomy" id="1293975"/>
    <lineage>
        <taxon>Eukaryota</taxon>
        <taxon>Viridiplantae</taxon>
        <taxon>Streptophyta</taxon>
        <taxon>Embryophyta</taxon>
        <taxon>Tracheophyta</taxon>
        <taxon>Spermatophyta</taxon>
        <taxon>Magnoliopsida</taxon>
        <taxon>eudicotyledons</taxon>
        <taxon>Gunneridae</taxon>
        <taxon>Pentapetalae</taxon>
        <taxon>asterids</taxon>
        <taxon>campanulids</taxon>
        <taxon>Escalloniales</taxon>
        <taxon>Escalloniaceae</taxon>
        <taxon>Escallonia</taxon>
    </lineage>
</organism>
<protein>
    <recommendedName>
        <fullName evidence="4">Protein LNK1</fullName>
    </recommendedName>
</protein>
<feature type="compositionally biased region" description="Basic and acidic residues" evidence="1">
    <location>
        <begin position="332"/>
        <end position="341"/>
    </location>
</feature>
<reference evidence="2" key="1">
    <citation type="submission" date="2022-12" db="EMBL/GenBank/DDBJ databases">
        <title>Draft genome assemblies for two species of Escallonia (Escalloniales).</title>
        <authorList>
            <person name="Chanderbali A."/>
            <person name="Dervinis C."/>
            <person name="Anghel I."/>
            <person name="Soltis D."/>
            <person name="Soltis P."/>
            <person name="Zapata F."/>
        </authorList>
    </citation>
    <scope>NUCLEOTIDE SEQUENCE</scope>
    <source>
        <strain evidence="2">UCBG64.0493</strain>
        <tissue evidence="2">Leaf</tissue>
    </source>
</reference>